<evidence type="ECO:0000313" key="3">
    <source>
        <dbReference type="EMBL" id="WZC50113.2"/>
    </source>
</evidence>
<name>A0ABZ2V7Y0_9RHOB</name>
<proteinExistence type="predicted"/>
<keyword evidence="2" id="KW-0812">Transmembrane</keyword>
<organism evidence="3 4">
    <name type="scientific">Yoonia phaeophyticola</name>
    <dbReference type="NCBI Taxonomy" id="3137369"/>
    <lineage>
        <taxon>Bacteria</taxon>
        <taxon>Pseudomonadati</taxon>
        <taxon>Pseudomonadota</taxon>
        <taxon>Alphaproteobacteria</taxon>
        <taxon>Rhodobacterales</taxon>
        <taxon>Paracoccaceae</taxon>
        <taxon>Yoonia</taxon>
    </lineage>
</organism>
<protein>
    <submittedName>
        <fullName evidence="3">Uncharacterized protein</fullName>
    </submittedName>
</protein>
<feature type="transmembrane region" description="Helical" evidence="2">
    <location>
        <begin position="6"/>
        <end position="27"/>
    </location>
</feature>
<reference evidence="4" key="1">
    <citation type="submission" date="2024-04" db="EMBL/GenBank/DDBJ databases">
        <title>Phylogenomic analyses of a clade within the roseobacter group suggest taxonomic reassignments of species of the genera Aestuariivita, Citreicella, Loktanella, Nautella, Pelagibaca, Ruegeria, Thalassobius, Thiobacimonas and Tropicibacter, and the proposal o.</title>
        <authorList>
            <person name="Jeon C.O."/>
        </authorList>
    </citation>
    <scope>NUCLEOTIDE SEQUENCE [LARGE SCALE GENOMIC DNA]</scope>
    <source>
        <strain evidence="4">BS5-3</strain>
    </source>
</reference>
<evidence type="ECO:0000313" key="4">
    <source>
        <dbReference type="Proteomes" id="UP001440612"/>
    </source>
</evidence>
<dbReference type="RefSeq" id="WP_373636782.1">
    <property type="nucleotide sequence ID" value="NZ_CP150951.2"/>
</dbReference>
<evidence type="ECO:0000256" key="2">
    <source>
        <dbReference type="SAM" id="Phobius"/>
    </source>
</evidence>
<dbReference type="EMBL" id="CP150951">
    <property type="protein sequence ID" value="WZC50113.2"/>
    <property type="molecule type" value="Genomic_DNA"/>
</dbReference>
<dbReference type="Proteomes" id="UP001440612">
    <property type="component" value="Chromosome"/>
</dbReference>
<feature type="coiled-coil region" evidence="1">
    <location>
        <begin position="51"/>
        <end position="92"/>
    </location>
</feature>
<keyword evidence="1" id="KW-0175">Coiled coil</keyword>
<evidence type="ECO:0000256" key="1">
    <source>
        <dbReference type="SAM" id="Coils"/>
    </source>
</evidence>
<gene>
    <name evidence="3" type="ORF">AABB29_05570</name>
</gene>
<keyword evidence="4" id="KW-1185">Reference proteome</keyword>
<keyword evidence="2" id="KW-1133">Transmembrane helix</keyword>
<sequence>MSPLVIQIFIFMLVTFSLGIALGWLIWRFDQDAGQSADTVNTEIDFWRSNLEQCRFERDNEQKQLAAAHEEKNLLKRRIASLEQKIQAQAQAQAKS</sequence>
<keyword evidence="2" id="KW-0472">Membrane</keyword>
<accession>A0ABZ2V7Y0</accession>